<protein>
    <submittedName>
        <fullName evidence="7">Hydroxyacid dehydrogenase</fullName>
    </submittedName>
</protein>
<dbReference type="Pfam" id="PF02826">
    <property type="entry name" value="2-Hacid_dh_C"/>
    <property type="match status" value="1"/>
</dbReference>
<dbReference type="InterPro" id="IPR006139">
    <property type="entry name" value="D-isomer_2_OHA_DH_cat_dom"/>
</dbReference>
<dbReference type="PANTHER" id="PTHR42789">
    <property type="entry name" value="D-ISOMER SPECIFIC 2-HYDROXYACID DEHYDROGENASE FAMILY PROTEIN (AFU_ORTHOLOGUE AFUA_6G10090)"/>
    <property type="match status" value="1"/>
</dbReference>
<evidence type="ECO:0000256" key="4">
    <source>
        <dbReference type="RuleBase" id="RU003719"/>
    </source>
</evidence>
<evidence type="ECO:0000256" key="1">
    <source>
        <dbReference type="ARBA" id="ARBA00005854"/>
    </source>
</evidence>
<comment type="caution">
    <text evidence="7">The sequence shown here is derived from an EMBL/GenBank/DDBJ whole genome shotgun (WGS) entry which is preliminary data.</text>
</comment>
<dbReference type="GO" id="GO:0051287">
    <property type="term" value="F:NAD binding"/>
    <property type="evidence" value="ECO:0007669"/>
    <property type="project" value="InterPro"/>
</dbReference>
<dbReference type="InterPro" id="IPR036291">
    <property type="entry name" value="NAD(P)-bd_dom_sf"/>
</dbReference>
<dbReference type="CDD" id="cd12173">
    <property type="entry name" value="PGDH_4"/>
    <property type="match status" value="1"/>
</dbReference>
<gene>
    <name evidence="7" type="ORF">FEF34_28125</name>
</gene>
<feature type="domain" description="D-isomer specific 2-hydroxyacid dehydrogenase NAD-binding" evidence="6">
    <location>
        <begin position="108"/>
        <end position="284"/>
    </location>
</feature>
<dbReference type="GO" id="GO:0016616">
    <property type="term" value="F:oxidoreductase activity, acting on the CH-OH group of donors, NAD or NADP as acceptor"/>
    <property type="evidence" value="ECO:0007669"/>
    <property type="project" value="InterPro"/>
</dbReference>
<keyword evidence="8" id="KW-1185">Reference proteome</keyword>
<dbReference type="RefSeq" id="WP_138055651.1">
    <property type="nucleotide sequence ID" value="NZ_VAWE01000001.1"/>
</dbReference>
<dbReference type="Proteomes" id="UP000305921">
    <property type="component" value="Unassembled WGS sequence"/>
</dbReference>
<dbReference type="SUPFAM" id="SSF51735">
    <property type="entry name" value="NAD(P)-binding Rossmann-fold domains"/>
    <property type="match status" value="1"/>
</dbReference>
<sequence length="316" mass="33001">MTYRARVVVLDPVSPSALADLEQDHKVVVRLHPGHDELLELAADADALVVRSGVVVTGDVIRSGRRLKAVARAGSGTDNIDLDACREAGVQVFNFPGVSAPAVADLAIGLMLAVTRNIALADRQVRGGQWNKPRLAGPGLADRVLGVVGLGPIGSRIARLGAAFDMRVLAAVDRVTPARDEELRGRGIERVPLPDLLGAADMVCLAVPLTDRTRNLIGAAELARMHTGSYLINVSRGGVVDEDALLRALKDGVIAGAALDVHGQESGTPALAALDNVVLTPHLGATTTDAQERVGRLLAADLRAVLADGRATNRVC</sequence>
<feature type="domain" description="D-isomer specific 2-hydroxyacid dehydrogenase catalytic" evidence="5">
    <location>
        <begin position="7"/>
        <end position="315"/>
    </location>
</feature>
<dbReference type="InterPro" id="IPR006140">
    <property type="entry name" value="D-isomer_DH_NAD-bd"/>
</dbReference>
<keyword evidence="3" id="KW-0520">NAD</keyword>
<accession>A0A5R9EEL0</accession>
<dbReference type="FunFam" id="3.40.50.720:FF:000203">
    <property type="entry name" value="D-3-phosphoglycerate dehydrogenase (SerA)"/>
    <property type="match status" value="1"/>
</dbReference>
<name>A0A5R9EEL0_9ACTN</name>
<reference evidence="7 8" key="1">
    <citation type="submission" date="2019-05" db="EMBL/GenBank/DDBJ databases">
        <title>Streptomyces marianii sp. nov., a novel marine actinomycete from southern coast of India.</title>
        <authorList>
            <person name="Iniyan A.M."/>
            <person name="Wink J."/>
            <person name="Ramprasad E."/>
            <person name="Ramana C.V."/>
            <person name="Bunk B."/>
            <person name="Sproer C."/>
            <person name="Joseph F.-J.R.S."/>
            <person name="Vincent S.G.P."/>
        </authorList>
    </citation>
    <scope>NUCLEOTIDE SEQUENCE [LARGE SCALE GENOMIC DNA]</scope>
    <source>
        <strain evidence="7 8">ICN19</strain>
    </source>
</reference>
<dbReference type="Pfam" id="PF00389">
    <property type="entry name" value="2-Hacid_dh"/>
    <property type="match status" value="1"/>
</dbReference>
<dbReference type="SUPFAM" id="SSF52283">
    <property type="entry name" value="Formate/glycerate dehydrogenase catalytic domain-like"/>
    <property type="match status" value="1"/>
</dbReference>
<evidence type="ECO:0000256" key="2">
    <source>
        <dbReference type="ARBA" id="ARBA00023002"/>
    </source>
</evidence>
<dbReference type="Gene3D" id="3.40.50.720">
    <property type="entry name" value="NAD(P)-binding Rossmann-like Domain"/>
    <property type="match status" value="2"/>
</dbReference>
<dbReference type="InterPro" id="IPR029753">
    <property type="entry name" value="D-isomer_DH_CS"/>
</dbReference>
<evidence type="ECO:0000313" key="8">
    <source>
        <dbReference type="Proteomes" id="UP000305921"/>
    </source>
</evidence>
<dbReference type="InterPro" id="IPR050857">
    <property type="entry name" value="D-2-hydroxyacid_DH"/>
</dbReference>
<dbReference type="PROSITE" id="PS00671">
    <property type="entry name" value="D_2_HYDROXYACID_DH_3"/>
    <property type="match status" value="1"/>
</dbReference>
<comment type="similarity">
    <text evidence="1 4">Belongs to the D-isomer specific 2-hydroxyacid dehydrogenase family.</text>
</comment>
<organism evidence="7 8">
    <name type="scientific">Streptomyces marianii</name>
    <dbReference type="NCBI Taxonomy" id="1817406"/>
    <lineage>
        <taxon>Bacteria</taxon>
        <taxon>Bacillati</taxon>
        <taxon>Actinomycetota</taxon>
        <taxon>Actinomycetes</taxon>
        <taxon>Kitasatosporales</taxon>
        <taxon>Streptomycetaceae</taxon>
        <taxon>Streptomyces</taxon>
    </lineage>
</organism>
<dbReference type="EMBL" id="VAWE01000001">
    <property type="protein sequence ID" value="TLQ46333.1"/>
    <property type="molecule type" value="Genomic_DNA"/>
</dbReference>
<evidence type="ECO:0000256" key="3">
    <source>
        <dbReference type="ARBA" id="ARBA00023027"/>
    </source>
</evidence>
<evidence type="ECO:0000313" key="7">
    <source>
        <dbReference type="EMBL" id="TLQ46333.1"/>
    </source>
</evidence>
<evidence type="ECO:0000259" key="6">
    <source>
        <dbReference type="Pfam" id="PF02826"/>
    </source>
</evidence>
<evidence type="ECO:0000259" key="5">
    <source>
        <dbReference type="Pfam" id="PF00389"/>
    </source>
</evidence>
<dbReference type="AlphaFoldDB" id="A0A5R9EEL0"/>
<dbReference type="OrthoDB" id="117809at2"/>
<dbReference type="PANTHER" id="PTHR42789:SF1">
    <property type="entry name" value="D-ISOMER SPECIFIC 2-HYDROXYACID DEHYDROGENASE FAMILY PROTEIN (AFU_ORTHOLOGUE AFUA_6G10090)"/>
    <property type="match status" value="1"/>
</dbReference>
<keyword evidence="2 4" id="KW-0560">Oxidoreductase</keyword>
<proteinExistence type="inferred from homology"/>